<evidence type="ECO:0000313" key="2">
    <source>
        <dbReference type="Proteomes" id="UP000663865"/>
    </source>
</evidence>
<reference evidence="1" key="1">
    <citation type="submission" date="2021-02" db="EMBL/GenBank/DDBJ databases">
        <authorList>
            <person name="Nowell W R."/>
        </authorList>
    </citation>
    <scope>NUCLEOTIDE SEQUENCE</scope>
</reference>
<name>A0A818JXD4_9BILA</name>
<gene>
    <name evidence="1" type="ORF">KIK155_LOCUS18025</name>
</gene>
<dbReference type="Gene3D" id="1.25.40.10">
    <property type="entry name" value="Tetratricopeptide repeat domain"/>
    <property type="match status" value="1"/>
</dbReference>
<dbReference type="EMBL" id="CAJNYV010003194">
    <property type="protein sequence ID" value="CAF3542686.1"/>
    <property type="molecule type" value="Genomic_DNA"/>
</dbReference>
<accession>A0A818JXD4</accession>
<dbReference type="AlphaFoldDB" id="A0A818JXD4"/>
<dbReference type="GO" id="GO:0009451">
    <property type="term" value="P:RNA modification"/>
    <property type="evidence" value="ECO:0007669"/>
    <property type="project" value="InterPro"/>
</dbReference>
<sequence length="208" mass="23910">MLLNKSLNSLFRYEFLPVFYGKRNKTSSVVLAVSRKLNSTMKTLIDSKEYKNALNLFHEHYDRSTDFTRNMAIKACTNLCDCQEGHKILQKLPATSLNNPYIQTSMIHFYSFITNKTPEKALDLYDKMELEPDGIALTLLFSACAQLGNNRAKTIGKKLLEKIYHNVNHESATFNSTIHMLMKFGDLSHAEDVFDLIKKRIFTHMGQC</sequence>
<dbReference type="PANTHER" id="PTHR47926">
    <property type="entry name" value="PENTATRICOPEPTIDE REPEAT-CONTAINING PROTEIN"/>
    <property type="match status" value="1"/>
</dbReference>
<dbReference type="InterPro" id="IPR046960">
    <property type="entry name" value="PPR_At4g14850-like_plant"/>
</dbReference>
<dbReference type="Pfam" id="PF01535">
    <property type="entry name" value="PPR"/>
    <property type="match status" value="1"/>
</dbReference>
<evidence type="ECO:0008006" key="3">
    <source>
        <dbReference type="Google" id="ProtNLM"/>
    </source>
</evidence>
<dbReference type="Proteomes" id="UP000663865">
    <property type="component" value="Unassembled WGS sequence"/>
</dbReference>
<protein>
    <recommendedName>
        <fullName evidence="3">Pentatricopeptide repeat-containing protein</fullName>
    </recommendedName>
</protein>
<proteinExistence type="predicted"/>
<organism evidence="1 2">
    <name type="scientific">Rotaria socialis</name>
    <dbReference type="NCBI Taxonomy" id="392032"/>
    <lineage>
        <taxon>Eukaryota</taxon>
        <taxon>Metazoa</taxon>
        <taxon>Spiralia</taxon>
        <taxon>Gnathifera</taxon>
        <taxon>Rotifera</taxon>
        <taxon>Eurotatoria</taxon>
        <taxon>Bdelloidea</taxon>
        <taxon>Philodinida</taxon>
        <taxon>Philodinidae</taxon>
        <taxon>Rotaria</taxon>
    </lineage>
</organism>
<dbReference type="InterPro" id="IPR011990">
    <property type="entry name" value="TPR-like_helical_dom_sf"/>
</dbReference>
<evidence type="ECO:0000313" key="1">
    <source>
        <dbReference type="EMBL" id="CAF3542686.1"/>
    </source>
</evidence>
<dbReference type="InterPro" id="IPR002885">
    <property type="entry name" value="PPR_rpt"/>
</dbReference>
<dbReference type="GO" id="GO:0003723">
    <property type="term" value="F:RNA binding"/>
    <property type="evidence" value="ECO:0007669"/>
    <property type="project" value="InterPro"/>
</dbReference>
<comment type="caution">
    <text evidence="1">The sequence shown here is derived from an EMBL/GenBank/DDBJ whole genome shotgun (WGS) entry which is preliminary data.</text>
</comment>